<feature type="transmembrane region" description="Helical" evidence="1">
    <location>
        <begin position="73"/>
        <end position="92"/>
    </location>
</feature>
<feature type="transmembrane region" description="Helical" evidence="1">
    <location>
        <begin position="12"/>
        <end position="33"/>
    </location>
</feature>
<evidence type="ECO:0000313" key="2">
    <source>
        <dbReference type="EMBL" id="KKN52766.1"/>
    </source>
</evidence>
<dbReference type="AlphaFoldDB" id="A0A0F9TUJ6"/>
<evidence type="ECO:0008006" key="3">
    <source>
        <dbReference type="Google" id="ProtNLM"/>
    </source>
</evidence>
<keyword evidence="1" id="KW-0472">Membrane</keyword>
<feature type="transmembrane region" description="Helical" evidence="1">
    <location>
        <begin position="104"/>
        <end position="122"/>
    </location>
</feature>
<proteinExistence type="predicted"/>
<protein>
    <recommendedName>
        <fullName evidence="3">Membrane-anchored protein</fullName>
    </recommendedName>
</protein>
<accession>A0A0F9TUJ6</accession>
<feature type="transmembrane region" description="Helical" evidence="1">
    <location>
        <begin position="45"/>
        <end position="66"/>
    </location>
</feature>
<evidence type="ECO:0000256" key="1">
    <source>
        <dbReference type="SAM" id="Phobius"/>
    </source>
</evidence>
<dbReference type="InterPro" id="IPR007136">
    <property type="entry name" value="DUF347"/>
</dbReference>
<keyword evidence="1" id="KW-1133">Transmembrane helix</keyword>
<gene>
    <name evidence="2" type="ORF">LCGC14_0609300</name>
</gene>
<feature type="transmembrane region" description="Helical" evidence="1">
    <location>
        <begin position="142"/>
        <end position="161"/>
    </location>
</feature>
<feature type="transmembrane region" description="Helical" evidence="1">
    <location>
        <begin position="167"/>
        <end position="185"/>
    </location>
</feature>
<keyword evidence="1" id="KW-0812">Transmembrane</keyword>
<dbReference type="Pfam" id="PF03988">
    <property type="entry name" value="DUF347"/>
    <property type="match status" value="4"/>
</dbReference>
<feature type="transmembrane region" description="Helical" evidence="1">
    <location>
        <begin position="192"/>
        <end position="210"/>
    </location>
</feature>
<sequence>MLKLVPQDTQAMLNKVPMVTLVFWVIKILSTTVGETGADLLIYKLHWGLALTSLVMLLPLLAIIIVQLRASRYVPWIYWSTVVMISIVGTLITDNLVDNLGVSLEVTTVAFSVLLALTFFIWHAQEKTLSITSIDTPKRERYYWLAILFTFALGTAAGDLVGESMNLGYGVSALIFAGLIGVVAIAHYVFKLGVVTSFWVIYVLTRPFGASCGDLLSKSVAKGGFGFGTVGTSEIFLVIIVALVVYLTLQDRQQQAISKI</sequence>
<dbReference type="EMBL" id="LAZR01001005">
    <property type="protein sequence ID" value="KKN52766.1"/>
    <property type="molecule type" value="Genomic_DNA"/>
</dbReference>
<comment type="caution">
    <text evidence="2">The sequence shown here is derived from an EMBL/GenBank/DDBJ whole genome shotgun (WGS) entry which is preliminary data.</text>
</comment>
<name>A0A0F9TUJ6_9ZZZZ</name>
<feature type="transmembrane region" description="Helical" evidence="1">
    <location>
        <begin position="230"/>
        <end position="249"/>
    </location>
</feature>
<reference evidence="2" key="1">
    <citation type="journal article" date="2015" name="Nature">
        <title>Complex archaea that bridge the gap between prokaryotes and eukaryotes.</title>
        <authorList>
            <person name="Spang A."/>
            <person name="Saw J.H."/>
            <person name="Jorgensen S.L."/>
            <person name="Zaremba-Niedzwiedzka K."/>
            <person name="Martijn J."/>
            <person name="Lind A.E."/>
            <person name="van Eijk R."/>
            <person name="Schleper C."/>
            <person name="Guy L."/>
            <person name="Ettema T.J."/>
        </authorList>
    </citation>
    <scope>NUCLEOTIDE SEQUENCE</scope>
</reference>
<organism evidence="2">
    <name type="scientific">marine sediment metagenome</name>
    <dbReference type="NCBI Taxonomy" id="412755"/>
    <lineage>
        <taxon>unclassified sequences</taxon>
        <taxon>metagenomes</taxon>
        <taxon>ecological metagenomes</taxon>
    </lineage>
</organism>